<dbReference type="GO" id="GO:0007165">
    <property type="term" value="P:signal transduction"/>
    <property type="evidence" value="ECO:0007669"/>
    <property type="project" value="UniProtKB-ARBA"/>
</dbReference>
<dbReference type="EMBL" id="KZ451974">
    <property type="protein sequence ID" value="PKA56197.1"/>
    <property type="molecule type" value="Genomic_DNA"/>
</dbReference>
<dbReference type="GO" id="GO:0004674">
    <property type="term" value="F:protein serine/threonine kinase activity"/>
    <property type="evidence" value="ECO:0007669"/>
    <property type="project" value="UniProtKB-EC"/>
</dbReference>
<evidence type="ECO:0000256" key="10">
    <source>
        <dbReference type="ARBA" id="ARBA00023136"/>
    </source>
</evidence>
<dbReference type="Pfam" id="PF08263">
    <property type="entry name" value="LRRNT_2"/>
    <property type="match status" value="1"/>
</dbReference>
<evidence type="ECO:0000313" key="15">
    <source>
        <dbReference type="Proteomes" id="UP000236161"/>
    </source>
</evidence>
<keyword evidence="5" id="KW-0433">Leucine-rich repeat</keyword>
<keyword evidence="3" id="KW-1003">Cell membrane</keyword>
<dbReference type="Pfam" id="PF00560">
    <property type="entry name" value="LRR_1"/>
    <property type="match status" value="10"/>
</dbReference>
<keyword evidence="14" id="KW-0675">Receptor</keyword>
<evidence type="ECO:0000256" key="4">
    <source>
        <dbReference type="ARBA" id="ARBA00022553"/>
    </source>
</evidence>
<dbReference type="InterPro" id="IPR013210">
    <property type="entry name" value="LRR_N_plant-typ"/>
</dbReference>
<dbReference type="PANTHER" id="PTHR48061:SF2">
    <property type="entry name" value="RECEPTOR LIKE PROTEIN 30-LIKE"/>
    <property type="match status" value="1"/>
</dbReference>
<keyword evidence="8" id="KW-0677">Repeat</keyword>
<dbReference type="InterPro" id="IPR001611">
    <property type="entry name" value="Leu-rich_rpt"/>
</dbReference>
<dbReference type="SUPFAM" id="SSF52058">
    <property type="entry name" value="L domain-like"/>
    <property type="match status" value="3"/>
</dbReference>
<comment type="similarity">
    <text evidence="2">Belongs to the RLP family.</text>
</comment>
<sequence length="1212" mass="133466">MVQILFFLKSPSWVGPRGRILCFRSTPRARILEQWRKLTIFARLELNQRLFIAMNSPSRAFSRHFFSPAVSFRILRFFLRSPAHRHGRRRHPSSSAMIPGAHRLSTFLFLVAFFAGSGVGVFVSACHPDERTALLELKNGFSSSSLSAAKLETWQAGTDCCRWGGVRCDRYNVISLDLSHQLISGKIDSSLFNLTSLRVLNLAYNLFDEVPIPVSGWEKFANLTYLNLSNSGFTGQVPAGISSLKKLISLDLSSFYGSDGISLSLELRNPDLGALLRELGGLKVLYLDGVNISAKGEEWCGALARSTPGLRELSLVACSLSGSIDSSLSKLQSLSVIRLGQNGFSSSFPDFFLNFIFLSELRLGSCGLKGLFPRDIFQLKNLTVLDVAYNPMLSGSLPDFANDSTLEILMLSHTNFSGNLPKTIGNLKNLSKLHLSSCRFSGQIPPSVGNLSKLMYLDLASNNFTGPIPYFHSSLAIVEIILGQNRLSGSIPNSDNGKTGPQYLRKIDLQNNSLTGPIPAYLFELPALQILFLGQNQLSGQLPEFSNVSSLLNDVDLSNNTLQGKIPSSLFQLSGLTFLSLASNNFSGLFRMDSISHLKNLSYLDLSNSGLSVVGGDDGSSFSSLHRLSTLRLVACNLTKVPDFLRYQDQMDTLDLSVNCISGNVPAWIWRIGSGNLRYLNLSHNMLSHIEGASSTSPTSGSMVLDLHSNNLEGSIPLPPPNTIVLDYSNNNFTSSIPTNFSLYLNFTVFLSLSKNMLTGEVPPSLCNATNLFVLDLSNNFFTGPIPPCLLEDGMSCHVLNLGGNLLKGSIPRKISGKCVLRTINFNGNQLEGQLPPSLSNCQALEVLDLGNNNLSDTFPDWLGDISSLRIFVLRSNKFYGEIAGKSYNFPMLQIFDVSSNNFSGQLPAEFISNFKAMSRSNKEAVQSAVGFKCLLVTSCYYLDRMTMTIKGVEIMFLKILTIFTSIDFSNNNFSGDIPAVIGHLDALHVLNLSQNTLTGHIPWQIGNLKQLESLDLSKNYLSGEIPLDLANLTFLSFLNLSYNNLVGNVPRGTQLSTFSYTSYQGNKGLCGYPLPNQCSKPSTDPPAESRNPVERSEFELNWEFIFAGIGFGGAVAMLMGTLMVWEEGRRWHENCVDNIILAILAVFSGIWYSCGDGRVSDIEGMEDNEEMDDAGKRKFCVFCTKLEFCEGRMIIHHVDCECRLVEFIKHM</sequence>
<evidence type="ECO:0000256" key="12">
    <source>
        <dbReference type="SAM" id="Phobius"/>
    </source>
</evidence>
<dbReference type="InterPro" id="IPR003591">
    <property type="entry name" value="Leu-rich_rpt_typical-subtyp"/>
</dbReference>
<evidence type="ECO:0000256" key="11">
    <source>
        <dbReference type="ARBA" id="ARBA00023180"/>
    </source>
</evidence>
<name>A0A2I0AKX4_9ASPA</name>
<comment type="subcellular location">
    <subcellularLocation>
        <location evidence="1">Cell membrane</location>
        <topology evidence="1">Single-pass type I membrane protein</topology>
    </subcellularLocation>
</comment>
<evidence type="ECO:0000259" key="13">
    <source>
        <dbReference type="Pfam" id="PF08263"/>
    </source>
</evidence>
<keyword evidence="10 12" id="KW-0472">Membrane</keyword>
<dbReference type="STRING" id="1088818.A0A2I0AKX4"/>
<keyword evidence="15" id="KW-1185">Reference proteome</keyword>
<accession>A0A2I0AKX4</accession>
<evidence type="ECO:0000256" key="5">
    <source>
        <dbReference type="ARBA" id="ARBA00022614"/>
    </source>
</evidence>
<gene>
    <name evidence="14" type="primary">RLP12</name>
    <name evidence="14" type="ORF">AXF42_Ash011126</name>
</gene>
<keyword evidence="7" id="KW-0732">Signal</keyword>
<feature type="transmembrane region" description="Helical" evidence="12">
    <location>
        <begin position="1105"/>
        <end position="1125"/>
    </location>
</feature>
<dbReference type="PANTHER" id="PTHR48061">
    <property type="entry name" value="LEUCINE-RICH REPEAT RECEPTOR PROTEIN KINASE EMS1-LIKE-RELATED"/>
    <property type="match status" value="1"/>
</dbReference>
<dbReference type="InterPro" id="IPR032675">
    <property type="entry name" value="LRR_dom_sf"/>
</dbReference>
<feature type="domain" description="Leucine-rich repeat-containing N-terminal plant-type" evidence="13">
    <location>
        <begin position="127"/>
        <end position="169"/>
    </location>
</feature>
<reference evidence="14 15" key="1">
    <citation type="journal article" date="2017" name="Nature">
        <title>The Apostasia genome and the evolution of orchids.</title>
        <authorList>
            <person name="Zhang G.Q."/>
            <person name="Liu K.W."/>
            <person name="Li Z."/>
            <person name="Lohaus R."/>
            <person name="Hsiao Y.Y."/>
            <person name="Niu S.C."/>
            <person name="Wang J.Y."/>
            <person name="Lin Y.C."/>
            <person name="Xu Q."/>
            <person name="Chen L.J."/>
            <person name="Yoshida K."/>
            <person name="Fujiwara S."/>
            <person name="Wang Z.W."/>
            <person name="Zhang Y.Q."/>
            <person name="Mitsuda N."/>
            <person name="Wang M."/>
            <person name="Liu G.H."/>
            <person name="Pecoraro L."/>
            <person name="Huang H.X."/>
            <person name="Xiao X.J."/>
            <person name="Lin M."/>
            <person name="Wu X.Y."/>
            <person name="Wu W.L."/>
            <person name="Chen Y.Y."/>
            <person name="Chang S.B."/>
            <person name="Sakamoto S."/>
            <person name="Ohme-Takagi M."/>
            <person name="Yagi M."/>
            <person name="Zeng S.J."/>
            <person name="Shen C.Y."/>
            <person name="Yeh C.M."/>
            <person name="Luo Y.B."/>
            <person name="Tsai W.C."/>
            <person name="Van de Peer Y."/>
            <person name="Liu Z.J."/>
        </authorList>
    </citation>
    <scope>NUCLEOTIDE SEQUENCE [LARGE SCALE GENOMIC DNA]</scope>
    <source>
        <strain evidence="15">cv. Shenzhen</strain>
        <tissue evidence="14">Stem</tissue>
    </source>
</reference>
<dbReference type="FunFam" id="3.80.10.10:FF:000111">
    <property type="entry name" value="LRR receptor-like serine/threonine-protein kinase ERECTA"/>
    <property type="match status" value="1"/>
</dbReference>
<proteinExistence type="inferred from homology"/>
<dbReference type="SMART" id="SM00365">
    <property type="entry name" value="LRR_SD22"/>
    <property type="match status" value="5"/>
</dbReference>
<dbReference type="Gene3D" id="3.80.10.10">
    <property type="entry name" value="Ribonuclease Inhibitor"/>
    <property type="match status" value="5"/>
</dbReference>
<dbReference type="EC" id="2.7.11.1" evidence="14"/>
<evidence type="ECO:0000256" key="1">
    <source>
        <dbReference type="ARBA" id="ARBA00004251"/>
    </source>
</evidence>
<dbReference type="PROSITE" id="PS51450">
    <property type="entry name" value="LRR"/>
    <property type="match status" value="1"/>
</dbReference>
<dbReference type="SMART" id="SM00369">
    <property type="entry name" value="LRR_TYP"/>
    <property type="match status" value="11"/>
</dbReference>
<keyword evidence="4" id="KW-0597">Phosphoprotein</keyword>
<evidence type="ECO:0000256" key="6">
    <source>
        <dbReference type="ARBA" id="ARBA00022692"/>
    </source>
</evidence>
<dbReference type="OrthoDB" id="676979at2759"/>
<evidence type="ECO:0000256" key="2">
    <source>
        <dbReference type="ARBA" id="ARBA00009592"/>
    </source>
</evidence>
<keyword evidence="6 12" id="KW-0812">Transmembrane</keyword>
<evidence type="ECO:0000313" key="14">
    <source>
        <dbReference type="EMBL" id="PKA56197.1"/>
    </source>
</evidence>
<dbReference type="FunFam" id="3.80.10.10:FF:000095">
    <property type="entry name" value="LRR receptor-like serine/threonine-protein kinase GSO1"/>
    <property type="match status" value="1"/>
</dbReference>
<dbReference type="GO" id="GO:0005886">
    <property type="term" value="C:plasma membrane"/>
    <property type="evidence" value="ECO:0007669"/>
    <property type="project" value="UniProtKB-SubCell"/>
</dbReference>
<feature type="transmembrane region" description="Helical" evidence="12">
    <location>
        <begin position="1137"/>
        <end position="1154"/>
    </location>
</feature>
<dbReference type="Proteomes" id="UP000236161">
    <property type="component" value="Unassembled WGS sequence"/>
</dbReference>
<dbReference type="FunFam" id="3.80.10.10:FF:000041">
    <property type="entry name" value="LRR receptor-like serine/threonine-protein kinase ERECTA"/>
    <property type="match status" value="1"/>
</dbReference>
<evidence type="ECO:0000256" key="7">
    <source>
        <dbReference type="ARBA" id="ARBA00022729"/>
    </source>
</evidence>
<keyword evidence="9 12" id="KW-1133">Transmembrane helix</keyword>
<dbReference type="AlphaFoldDB" id="A0A2I0AKX4"/>
<dbReference type="FunFam" id="3.80.10.10:FF:000383">
    <property type="entry name" value="Leucine-rich repeat receptor protein kinase EMS1"/>
    <property type="match status" value="1"/>
</dbReference>
<evidence type="ECO:0000256" key="8">
    <source>
        <dbReference type="ARBA" id="ARBA00022737"/>
    </source>
</evidence>
<keyword evidence="11" id="KW-0325">Glycoprotein</keyword>
<dbReference type="InterPro" id="IPR046956">
    <property type="entry name" value="RLP23-like"/>
</dbReference>
<evidence type="ECO:0000256" key="9">
    <source>
        <dbReference type="ARBA" id="ARBA00022989"/>
    </source>
</evidence>
<evidence type="ECO:0000256" key="3">
    <source>
        <dbReference type="ARBA" id="ARBA00022475"/>
    </source>
</evidence>
<organism evidence="14 15">
    <name type="scientific">Apostasia shenzhenica</name>
    <dbReference type="NCBI Taxonomy" id="1088818"/>
    <lineage>
        <taxon>Eukaryota</taxon>
        <taxon>Viridiplantae</taxon>
        <taxon>Streptophyta</taxon>
        <taxon>Embryophyta</taxon>
        <taxon>Tracheophyta</taxon>
        <taxon>Spermatophyta</taxon>
        <taxon>Magnoliopsida</taxon>
        <taxon>Liliopsida</taxon>
        <taxon>Asparagales</taxon>
        <taxon>Orchidaceae</taxon>
        <taxon>Apostasioideae</taxon>
        <taxon>Apostasia</taxon>
    </lineage>
</organism>
<protein>
    <submittedName>
        <fullName evidence="14">Receptor-like protein 12</fullName>
        <ecNumber evidence="14">2.7.11.1</ecNumber>
    </submittedName>
</protein>
<keyword evidence="14" id="KW-0808">Transferase</keyword>